<protein>
    <submittedName>
        <fullName evidence="5">Carboxypeptidase-like regulatory domain-containing protein</fullName>
    </submittedName>
</protein>
<dbReference type="InterPro" id="IPR008969">
    <property type="entry name" value="CarboxyPept-like_regulatory"/>
</dbReference>
<feature type="chain" id="PRO_5046326842" evidence="4">
    <location>
        <begin position="19"/>
        <end position="919"/>
    </location>
</feature>
<dbReference type="RefSeq" id="WP_202335147.1">
    <property type="nucleotide sequence ID" value="NZ_CP068439.1"/>
</dbReference>
<name>A0ABX7DNE3_9FLAO</name>
<dbReference type="SUPFAM" id="SSF56935">
    <property type="entry name" value="Porins"/>
    <property type="match status" value="1"/>
</dbReference>
<dbReference type="Gene3D" id="2.40.170.20">
    <property type="entry name" value="TonB-dependent receptor, beta-barrel domain"/>
    <property type="match status" value="1"/>
</dbReference>
<keyword evidence="4" id="KW-0732">Signal</keyword>
<dbReference type="InterPro" id="IPR036942">
    <property type="entry name" value="Beta-barrel_TonB_sf"/>
</dbReference>
<organism evidence="5 6">
    <name type="scientific">Aequorivita iocasae</name>
    <dbReference type="NCBI Taxonomy" id="2803865"/>
    <lineage>
        <taxon>Bacteria</taxon>
        <taxon>Pseudomonadati</taxon>
        <taxon>Bacteroidota</taxon>
        <taxon>Flavobacteriia</taxon>
        <taxon>Flavobacteriales</taxon>
        <taxon>Flavobacteriaceae</taxon>
        <taxon>Aequorivita</taxon>
    </lineage>
</organism>
<keyword evidence="6" id="KW-1185">Reference proteome</keyword>
<proteinExistence type="predicted"/>
<dbReference type="Gene3D" id="2.60.40.1120">
    <property type="entry name" value="Carboxypeptidase-like, regulatory domain"/>
    <property type="match status" value="1"/>
</dbReference>
<dbReference type="SUPFAM" id="SSF49464">
    <property type="entry name" value="Carboxypeptidase regulatory domain-like"/>
    <property type="match status" value="1"/>
</dbReference>
<evidence type="ECO:0000256" key="4">
    <source>
        <dbReference type="SAM" id="SignalP"/>
    </source>
</evidence>
<keyword evidence="3" id="KW-0998">Cell outer membrane</keyword>
<sequence length="919" mass="104674">MNKFITIFYLLFSFSLSAQSIKVKGTIKDSIGNPLEFANVIASIKSSGATESYGITNYQGRYQLDLPKGNTYILRTSFLGYETKEQTVNVTANSENIDLDFILNPQENQLDDVEIVYEMPVTVKGDTIVYNADSFTNGDERKLGDVMKKLPGVEVNDEGEIQVEGKTVSKVMVEGKDFFDGDSKLATKNIPADAVDKVEVLRNYNEVDQMRGLGNDRDNVAINIKLKEGKKNFWFGEVTAGAGIADEYGDDNGRYLVHPKLFYYSPKYSINVITDFNNIGEVPFTFRDYFNFTGGFKNFNKGGGTSFRISDSDLGFAVSQNDRAKSIDAKFVAGNFSYAVNDKLDISGFGILSDNKTNIVNNSIRQFIEEGITENTSTNNDQRNQLAMLKLSSTYKPNTNFQLDYDALIKTSKQTEDDATISIVGGNENDIEEVKENKPFSINQTANAYYTLNDKNIFAAEVQHLYQNEDPFYQAVQDSIPFRGVFTQINPLDPFNSDADTFDPLEQADRYNVNQNKTVNSNKLDAKVDYYYVLNNVCNLNFTVGTTYSHQKFNSSIFQVLDNANQNDFTDNDFNNDVTYTFTDAFFGLHYKLKSGKFIFNPGVTLHNYNLKNEQLGATSTQNDWRVLPDVNVVLELKKSENLRFNYAITSEYSDVNNYAEAYVFNNYNRLFRGNRGLENSLSHSYNLTYFSFNLFNYTNIGGNLSYTRRIDAIKTDTDLVGISQVSRAINFDSNFPDETFSAVGRFSKTIKKVQFKLDAAVFLSKTNNIINREIRASESFTQNYNASVLSNFKSFPNFEVGYRFMKNDYDNGGSTQIFFTNRPYANVNIRFLKNFNLFAEWDYYNYTNQAKTIENSYSFFNANLYYQNGESPWEFSVQATNILDTESINNDSFNDQFNTTSQYFVMPRIVMFVIKYDL</sequence>
<dbReference type="EMBL" id="CP068439">
    <property type="protein sequence ID" value="QQX75310.1"/>
    <property type="molecule type" value="Genomic_DNA"/>
</dbReference>
<feature type="signal peptide" evidence="4">
    <location>
        <begin position="1"/>
        <end position="18"/>
    </location>
</feature>
<comment type="subcellular location">
    <subcellularLocation>
        <location evidence="1">Cell outer membrane</location>
    </subcellularLocation>
</comment>
<gene>
    <name evidence="5" type="ORF">JK629_08040</name>
</gene>
<reference evidence="5 6" key="1">
    <citation type="submission" date="2021-01" db="EMBL/GenBank/DDBJ databases">
        <title>Aequorivita sp. strain KX20305, a bacterium isolated from the sediment collected at a cold seep field in South China Sea.</title>
        <authorList>
            <person name="Zhang H."/>
            <person name="Li C."/>
        </authorList>
    </citation>
    <scope>NUCLEOTIDE SEQUENCE [LARGE SCALE GENOMIC DNA]</scope>
    <source>
        <strain evidence="5 6">KX20305</strain>
    </source>
</reference>
<accession>A0ABX7DNE3</accession>
<evidence type="ECO:0000256" key="3">
    <source>
        <dbReference type="ARBA" id="ARBA00023237"/>
    </source>
</evidence>
<dbReference type="Pfam" id="PF13715">
    <property type="entry name" value="CarbopepD_reg_2"/>
    <property type="match status" value="1"/>
</dbReference>
<evidence type="ECO:0000313" key="5">
    <source>
        <dbReference type="EMBL" id="QQX75310.1"/>
    </source>
</evidence>
<evidence type="ECO:0000256" key="1">
    <source>
        <dbReference type="ARBA" id="ARBA00004442"/>
    </source>
</evidence>
<evidence type="ECO:0000256" key="2">
    <source>
        <dbReference type="ARBA" id="ARBA00023136"/>
    </source>
</evidence>
<keyword evidence="2" id="KW-0472">Membrane</keyword>
<dbReference type="Proteomes" id="UP000629420">
    <property type="component" value="Chromosome"/>
</dbReference>
<evidence type="ECO:0000313" key="6">
    <source>
        <dbReference type="Proteomes" id="UP000629420"/>
    </source>
</evidence>